<evidence type="ECO:0008006" key="2">
    <source>
        <dbReference type="Google" id="ProtNLM"/>
    </source>
</evidence>
<accession>X1NU91</accession>
<dbReference type="EMBL" id="BARV01032386">
    <property type="protein sequence ID" value="GAI33786.1"/>
    <property type="molecule type" value="Genomic_DNA"/>
</dbReference>
<gene>
    <name evidence="1" type="ORF">S06H3_51073</name>
</gene>
<sequence length="176" mass="20763">MSAGSIVRKWDLHVHTPASYENQFIFYGNEDANTYNNNIWDKYISELEKVEDISVIGIADYFTIDGYKKVLEYRKKGRLRNFDLILPNIEFRLDKFVEDKRLNYHVIFSDEVNPNTIEKEFLEALFIKTPGGEDRSLCRENIESIGETLRKQHKEFQDRSSYYVGCMNITVSLDRI</sequence>
<proteinExistence type="predicted"/>
<evidence type="ECO:0000313" key="1">
    <source>
        <dbReference type="EMBL" id="GAI33786.1"/>
    </source>
</evidence>
<organism evidence="1">
    <name type="scientific">marine sediment metagenome</name>
    <dbReference type="NCBI Taxonomy" id="412755"/>
    <lineage>
        <taxon>unclassified sequences</taxon>
        <taxon>metagenomes</taxon>
        <taxon>ecological metagenomes</taxon>
    </lineage>
</organism>
<reference evidence="1" key="1">
    <citation type="journal article" date="2014" name="Front. Microbiol.">
        <title>High frequency of phylogenetically diverse reductive dehalogenase-homologous genes in deep subseafloor sedimentary metagenomes.</title>
        <authorList>
            <person name="Kawai M."/>
            <person name="Futagami T."/>
            <person name="Toyoda A."/>
            <person name="Takaki Y."/>
            <person name="Nishi S."/>
            <person name="Hori S."/>
            <person name="Arai W."/>
            <person name="Tsubouchi T."/>
            <person name="Morono Y."/>
            <person name="Uchiyama I."/>
            <person name="Ito T."/>
            <person name="Fujiyama A."/>
            <person name="Inagaki F."/>
            <person name="Takami H."/>
        </authorList>
    </citation>
    <scope>NUCLEOTIDE SEQUENCE</scope>
    <source>
        <strain evidence="1">Expedition CK06-06</strain>
    </source>
</reference>
<dbReference type="AlphaFoldDB" id="X1NU91"/>
<protein>
    <recommendedName>
        <fullName evidence="2">PHP domain-containing protein</fullName>
    </recommendedName>
</protein>
<dbReference type="Gene3D" id="3.20.20.140">
    <property type="entry name" value="Metal-dependent hydrolases"/>
    <property type="match status" value="1"/>
</dbReference>
<name>X1NU91_9ZZZZ</name>
<comment type="caution">
    <text evidence="1">The sequence shown here is derived from an EMBL/GenBank/DDBJ whole genome shotgun (WGS) entry which is preliminary data.</text>
</comment>
<feature type="non-terminal residue" evidence="1">
    <location>
        <position position="176"/>
    </location>
</feature>